<comment type="caution">
    <text evidence="2">The sequence shown here is derived from an EMBL/GenBank/DDBJ whole genome shotgun (WGS) entry which is preliminary data.</text>
</comment>
<sequence length="71" mass="7958">MGFIGTSISNEDAEIILTTLAKAYSGIPQEIKGMIPDLDYILEQIPEEARKYTLEDLIKLLSWANKNGIIF</sequence>
<dbReference type="Proteomes" id="UP000763484">
    <property type="component" value="Unassembled WGS sequence"/>
</dbReference>
<dbReference type="EMBL" id="JADFAR010000002">
    <property type="protein sequence ID" value="MBE5728249.1"/>
    <property type="molecule type" value="Genomic_DNA"/>
</dbReference>
<proteinExistence type="predicted"/>
<dbReference type="Proteomes" id="UP000718571">
    <property type="component" value="Unassembled WGS sequence"/>
</dbReference>
<protein>
    <submittedName>
        <fullName evidence="2">Uncharacterized protein</fullName>
    </submittedName>
</protein>
<evidence type="ECO:0000313" key="2">
    <source>
        <dbReference type="EMBL" id="MBE5728249.1"/>
    </source>
</evidence>
<gene>
    <name evidence="1" type="ORF">IHE50_00340</name>
    <name evidence="2" type="ORF">IHE51_00075</name>
</gene>
<organism evidence="2 3">
    <name type="scientific">Candidatus Acidifodinimicrobium mancum</name>
    <dbReference type="NCBI Taxonomy" id="2898728"/>
    <lineage>
        <taxon>Archaea</taxon>
        <taxon>Candidatus Parvarchaeota</taxon>
        <taxon>Candidatus Acidifodinimicrobiaceae</taxon>
        <taxon>Candidatus Acidifodinimicrobium</taxon>
    </lineage>
</organism>
<dbReference type="AlphaFoldDB" id="A0A8T3UV60"/>
<reference evidence="3 4" key="1">
    <citation type="submission" date="2020-09" db="EMBL/GenBank/DDBJ databases">
        <title>Genomic characterization of a novel Parvarchaeota family in acid mine drainage sediments.</title>
        <authorList>
            <person name="Luo Z.-H."/>
        </authorList>
    </citation>
    <scope>NUCLEOTIDE SEQUENCE [LARGE SCALE GENOMIC DNA]</scope>
    <source>
        <strain evidence="2">MAS1_bins.189</strain>
        <strain evidence="1">TL1-5_bins.178</strain>
    </source>
</reference>
<name>A0A8T3UV60_9ARCH</name>
<dbReference type="EMBL" id="JADFAQ010000009">
    <property type="protein sequence ID" value="MBE5727855.1"/>
    <property type="molecule type" value="Genomic_DNA"/>
</dbReference>
<evidence type="ECO:0000313" key="1">
    <source>
        <dbReference type="EMBL" id="MBE5727855.1"/>
    </source>
</evidence>
<accession>A0A8T3UV60</accession>
<evidence type="ECO:0000313" key="3">
    <source>
        <dbReference type="Proteomes" id="UP000718571"/>
    </source>
</evidence>
<evidence type="ECO:0000313" key="4">
    <source>
        <dbReference type="Proteomes" id="UP000763484"/>
    </source>
</evidence>